<sequence length="368" mass="40734">MQTMSWPFHIFSLFLLCLTVISQGLTIYELNSGHHEYLAVSVRNQDLNEVASSVLMAEKWLRIHVLASYPASKITHIVVGHNLLCFSQTHHFDSVLPALKNLHHSLTRWGLERAIKVSPSLTSHCWTPNLTHTLMKPILHFIQATNSTYLVNPVEEPISDQKTRVKYIKKIEFLPPEKINVVKGTLKQRNPAMRKLSFVIPTLPTPTPEISPAQDFPIAEGPLPPLVGPISFPPNPSSTPHLGMAPTPSPNPAHPRHHLPPCNPWAAPPPTAEPGAEEKMWCVAKPSVPAETLQEAIDYACGEGGAECDEIQPNGNCYYPDSLVAHASFAFNSYWQKTKRDGGTCSFGGTAMLINSDPSFLHCRFDVN</sequence>
<dbReference type="PANTHER" id="PTHR31044">
    <property type="entry name" value="BETA-1,3 GLUCANASE"/>
    <property type="match status" value="1"/>
</dbReference>
<evidence type="ECO:0000259" key="15">
    <source>
        <dbReference type="SMART" id="SM00768"/>
    </source>
</evidence>
<dbReference type="GO" id="GO:0004553">
    <property type="term" value="F:hydrolase activity, hydrolyzing O-glycosyl compounds"/>
    <property type="evidence" value="ECO:0007669"/>
    <property type="project" value="InterPro"/>
</dbReference>
<dbReference type="SUPFAM" id="SSF51445">
    <property type="entry name" value="(Trans)glycosidases"/>
    <property type="match status" value="1"/>
</dbReference>
<evidence type="ECO:0000256" key="5">
    <source>
        <dbReference type="ARBA" id="ARBA00022729"/>
    </source>
</evidence>
<evidence type="ECO:0000256" key="11">
    <source>
        <dbReference type="ARBA" id="ARBA00023295"/>
    </source>
</evidence>
<comment type="similarity">
    <text evidence="2 12">Belongs to the glycosyl hydrolase 17 family.</text>
</comment>
<dbReference type="GO" id="GO:0098552">
    <property type="term" value="C:side of membrane"/>
    <property type="evidence" value="ECO:0007669"/>
    <property type="project" value="UniProtKB-KW"/>
</dbReference>
<evidence type="ECO:0000313" key="16">
    <source>
        <dbReference type="EMBL" id="MBA4671081.1"/>
    </source>
</evidence>
<dbReference type="InterPro" id="IPR044788">
    <property type="entry name" value="X8_dom_prot"/>
</dbReference>
<feature type="chain" id="PRO_5027743953" description="X8 domain-containing protein" evidence="14">
    <location>
        <begin position="25"/>
        <end position="368"/>
    </location>
</feature>
<dbReference type="EMBL" id="GISG01249640">
    <property type="protein sequence ID" value="MBA4671081.1"/>
    <property type="molecule type" value="Transcribed_RNA"/>
</dbReference>
<evidence type="ECO:0000256" key="7">
    <source>
        <dbReference type="ARBA" id="ARBA00023136"/>
    </source>
</evidence>
<evidence type="ECO:0000256" key="14">
    <source>
        <dbReference type="SAM" id="SignalP"/>
    </source>
</evidence>
<keyword evidence="5 14" id="KW-0732">Signal</keyword>
<evidence type="ECO:0000256" key="10">
    <source>
        <dbReference type="ARBA" id="ARBA00023288"/>
    </source>
</evidence>
<reference evidence="16" key="2">
    <citation type="submission" date="2020-07" db="EMBL/GenBank/DDBJ databases">
        <authorList>
            <person name="Vera ALvarez R."/>
            <person name="Arias-Moreno D.M."/>
            <person name="Jimenez-Jacinto V."/>
            <person name="Jimenez-Bremont J.F."/>
            <person name="Swaminathan K."/>
            <person name="Moose S.P."/>
            <person name="Guerrero-Gonzalez M.L."/>
            <person name="Marino-Ramirez L."/>
            <person name="Landsman D."/>
            <person name="Rodriguez-Kessler M."/>
            <person name="Delgado-Sanchez P."/>
        </authorList>
    </citation>
    <scope>NUCLEOTIDE SEQUENCE</scope>
    <source>
        <tissue evidence="16">Cladode</tissue>
    </source>
</reference>
<keyword evidence="3" id="KW-1003">Cell membrane</keyword>
<keyword evidence="4" id="KW-0336">GPI-anchor</keyword>
<accession>A0A7C9EIX5</accession>
<evidence type="ECO:0000256" key="6">
    <source>
        <dbReference type="ARBA" id="ARBA00022801"/>
    </source>
</evidence>
<evidence type="ECO:0000256" key="9">
    <source>
        <dbReference type="ARBA" id="ARBA00023180"/>
    </source>
</evidence>
<dbReference type="InterPro" id="IPR012946">
    <property type="entry name" value="X8"/>
</dbReference>
<dbReference type="FunFam" id="1.20.58.1040:FF:000001">
    <property type="entry name" value="Glucan endo-1,3-beta-glucosidase 4"/>
    <property type="match status" value="1"/>
</dbReference>
<evidence type="ECO:0000256" key="2">
    <source>
        <dbReference type="ARBA" id="ARBA00008773"/>
    </source>
</evidence>
<feature type="compositionally biased region" description="Pro residues" evidence="13">
    <location>
        <begin position="261"/>
        <end position="272"/>
    </location>
</feature>
<keyword evidence="9" id="KW-0325">Glycoprotein</keyword>
<dbReference type="AlphaFoldDB" id="A0A7C9EIX5"/>
<dbReference type="Gene3D" id="3.20.20.80">
    <property type="entry name" value="Glycosidases"/>
    <property type="match status" value="1"/>
</dbReference>
<proteinExistence type="inferred from homology"/>
<evidence type="ECO:0000256" key="12">
    <source>
        <dbReference type="RuleBase" id="RU004335"/>
    </source>
</evidence>
<keyword evidence="6" id="KW-0378">Hydrolase</keyword>
<dbReference type="InterPro" id="IPR017853">
    <property type="entry name" value="GH"/>
</dbReference>
<comment type="subcellular location">
    <subcellularLocation>
        <location evidence="1">Cell membrane</location>
        <topology evidence="1">Lipid-anchor</topology>
        <topology evidence="1">GPI-anchor</topology>
    </subcellularLocation>
</comment>
<feature type="signal peptide" evidence="14">
    <location>
        <begin position="1"/>
        <end position="24"/>
    </location>
</feature>
<keyword evidence="8" id="KW-1015">Disulfide bond</keyword>
<dbReference type="GO" id="GO:0009506">
    <property type="term" value="C:plasmodesma"/>
    <property type="evidence" value="ECO:0007669"/>
    <property type="project" value="UniProtKB-ARBA"/>
</dbReference>
<evidence type="ECO:0000256" key="1">
    <source>
        <dbReference type="ARBA" id="ARBA00004609"/>
    </source>
</evidence>
<feature type="region of interest" description="Disordered" evidence="13">
    <location>
        <begin position="230"/>
        <end position="275"/>
    </location>
</feature>
<dbReference type="InterPro" id="IPR000490">
    <property type="entry name" value="Glyco_hydro_17"/>
</dbReference>
<dbReference type="SMART" id="SM00768">
    <property type="entry name" value="X8"/>
    <property type="match status" value="1"/>
</dbReference>
<keyword evidence="10" id="KW-0449">Lipoprotein</keyword>
<keyword evidence="7" id="KW-0472">Membrane</keyword>
<dbReference type="PANTHER" id="PTHR31044:SF140">
    <property type="entry name" value="EXPRESSED PROTEIN"/>
    <property type="match status" value="1"/>
</dbReference>
<evidence type="ECO:0000256" key="8">
    <source>
        <dbReference type="ARBA" id="ARBA00023157"/>
    </source>
</evidence>
<keyword evidence="11" id="KW-0326">Glycosidase</keyword>
<dbReference type="Pfam" id="PF00332">
    <property type="entry name" value="Glyco_hydro_17"/>
    <property type="match status" value="1"/>
</dbReference>
<dbReference type="Gene3D" id="1.20.58.1040">
    <property type="match status" value="1"/>
</dbReference>
<evidence type="ECO:0000256" key="3">
    <source>
        <dbReference type="ARBA" id="ARBA00022475"/>
    </source>
</evidence>
<feature type="domain" description="X8" evidence="15">
    <location>
        <begin position="280"/>
        <end position="365"/>
    </location>
</feature>
<evidence type="ECO:0000256" key="13">
    <source>
        <dbReference type="SAM" id="MobiDB-lite"/>
    </source>
</evidence>
<organism evidence="16">
    <name type="scientific">Opuntia streptacantha</name>
    <name type="common">Prickly pear cactus</name>
    <name type="synonym">Opuntia cardona</name>
    <dbReference type="NCBI Taxonomy" id="393608"/>
    <lineage>
        <taxon>Eukaryota</taxon>
        <taxon>Viridiplantae</taxon>
        <taxon>Streptophyta</taxon>
        <taxon>Embryophyta</taxon>
        <taxon>Tracheophyta</taxon>
        <taxon>Spermatophyta</taxon>
        <taxon>Magnoliopsida</taxon>
        <taxon>eudicotyledons</taxon>
        <taxon>Gunneridae</taxon>
        <taxon>Pentapetalae</taxon>
        <taxon>Caryophyllales</taxon>
        <taxon>Cactineae</taxon>
        <taxon>Cactaceae</taxon>
        <taxon>Opuntioideae</taxon>
        <taxon>Opuntia</taxon>
    </lineage>
</organism>
<name>A0A7C9EIX5_OPUST</name>
<dbReference type="Pfam" id="PF07983">
    <property type="entry name" value="X8"/>
    <property type="match status" value="1"/>
</dbReference>
<dbReference type="GO" id="GO:0005975">
    <property type="term" value="P:carbohydrate metabolic process"/>
    <property type="evidence" value="ECO:0007669"/>
    <property type="project" value="InterPro"/>
</dbReference>
<protein>
    <recommendedName>
        <fullName evidence="15">X8 domain-containing protein</fullName>
    </recommendedName>
</protein>
<reference evidence="16" key="1">
    <citation type="journal article" date="2013" name="J. Plant Res.">
        <title>Effect of fungi and light on seed germination of three Opuntia species from semiarid lands of central Mexico.</title>
        <authorList>
            <person name="Delgado-Sanchez P."/>
            <person name="Jimenez-Bremont J.F."/>
            <person name="Guerrero-Gonzalez Mde L."/>
            <person name="Flores J."/>
        </authorList>
    </citation>
    <scope>NUCLEOTIDE SEQUENCE</scope>
    <source>
        <tissue evidence="16">Cladode</tissue>
    </source>
</reference>
<dbReference type="GO" id="GO:0005886">
    <property type="term" value="C:plasma membrane"/>
    <property type="evidence" value="ECO:0007669"/>
    <property type="project" value="UniProtKB-SubCell"/>
</dbReference>
<evidence type="ECO:0000256" key="4">
    <source>
        <dbReference type="ARBA" id="ARBA00022622"/>
    </source>
</evidence>